<reference evidence="1" key="2">
    <citation type="submission" date="2020-11" db="EMBL/GenBank/DDBJ databases">
        <authorList>
            <person name="McCartney M.A."/>
            <person name="Auch B."/>
            <person name="Kono T."/>
            <person name="Mallez S."/>
            <person name="Becker A."/>
            <person name="Gohl D.M."/>
            <person name="Silverstein K.A.T."/>
            <person name="Koren S."/>
            <person name="Bechman K.B."/>
            <person name="Herman A."/>
            <person name="Abrahante J.E."/>
            <person name="Garbe J."/>
        </authorList>
    </citation>
    <scope>NUCLEOTIDE SEQUENCE</scope>
    <source>
        <strain evidence="1">Duluth1</strain>
        <tissue evidence="1">Whole animal</tissue>
    </source>
</reference>
<sequence>MGEQKEYLVTQTDTWVNRRNTWSYRHMGEQKEYLVTQTDTGVNRRNTWSHRQTHG</sequence>
<reference evidence="1" key="1">
    <citation type="journal article" date="2019" name="bioRxiv">
        <title>The Genome of the Zebra Mussel, Dreissena polymorpha: A Resource for Invasive Species Research.</title>
        <authorList>
            <person name="McCartney M.A."/>
            <person name="Auch B."/>
            <person name="Kono T."/>
            <person name="Mallez S."/>
            <person name="Zhang Y."/>
            <person name="Obille A."/>
            <person name="Becker A."/>
            <person name="Abrahante J.E."/>
            <person name="Garbe J."/>
            <person name="Badalamenti J.P."/>
            <person name="Herman A."/>
            <person name="Mangelson H."/>
            <person name="Liachko I."/>
            <person name="Sullivan S."/>
            <person name="Sone E.D."/>
            <person name="Koren S."/>
            <person name="Silverstein K.A.T."/>
            <person name="Beckman K.B."/>
            <person name="Gohl D.M."/>
        </authorList>
    </citation>
    <scope>NUCLEOTIDE SEQUENCE</scope>
    <source>
        <strain evidence="1">Duluth1</strain>
        <tissue evidence="1">Whole animal</tissue>
    </source>
</reference>
<protein>
    <submittedName>
        <fullName evidence="1">Uncharacterized protein</fullName>
    </submittedName>
</protein>
<evidence type="ECO:0000313" key="2">
    <source>
        <dbReference type="Proteomes" id="UP000828390"/>
    </source>
</evidence>
<name>A0A9D4IQ84_DREPO</name>
<dbReference type="AlphaFoldDB" id="A0A9D4IQ84"/>
<proteinExistence type="predicted"/>
<gene>
    <name evidence="1" type="ORF">DPMN_157691</name>
</gene>
<dbReference type="Proteomes" id="UP000828390">
    <property type="component" value="Unassembled WGS sequence"/>
</dbReference>
<dbReference type="EMBL" id="JAIWYP010000008">
    <property type="protein sequence ID" value="KAH3779883.1"/>
    <property type="molecule type" value="Genomic_DNA"/>
</dbReference>
<comment type="caution">
    <text evidence="1">The sequence shown here is derived from an EMBL/GenBank/DDBJ whole genome shotgun (WGS) entry which is preliminary data.</text>
</comment>
<evidence type="ECO:0000313" key="1">
    <source>
        <dbReference type="EMBL" id="KAH3779883.1"/>
    </source>
</evidence>
<organism evidence="1 2">
    <name type="scientific">Dreissena polymorpha</name>
    <name type="common">Zebra mussel</name>
    <name type="synonym">Mytilus polymorpha</name>
    <dbReference type="NCBI Taxonomy" id="45954"/>
    <lineage>
        <taxon>Eukaryota</taxon>
        <taxon>Metazoa</taxon>
        <taxon>Spiralia</taxon>
        <taxon>Lophotrochozoa</taxon>
        <taxon>Mollusca</taxon>
        <taxon>Bivalvia</taxon>
        <taxon>Autobranchia</taxon>
        <taxon>Heteroconchia</taxon>
        <taxon>Euheterodonta</taxon>
        <taxon>Imparidentia</taxon>
        <taxon>Neoheterodontei</taxon>
        <taxon>Myida</taxon>
        <taxon>Dreissenoidea</taxon>
        <taxon>Dreissenidae</taxon>
        <taxon>Dreissena</taxon>
    </lineage>
</organism>
<keyword evidence="2" id="KW-1185">Reference proteome</keyword>
<accession>A0A9D4IQ84</accession>